<gene>
    <name evidence="2" type="ORF">ETD96_32845</name>
</gene>
<dbReference type="RefSeq" id="WP_138640376.1">
    <property type="nucleotide sequence ID" value="NZ_VCKZ01000323.1"/>
</dbReference>
<keyword evidence="3" id="KW-1185">Reference proteome</keyword>
<evidence type="ECO:0000313" key="3">
    <source>
        <dbReference type="Proteomes" id="UP000305238"/>
    </source>
</evidence>
<sequence>MTTDHIRDTTSHPRPGTRLVVVTGVQGFVGSHLAEALLARPEVSVLGVDWVEAGRDPRTAPFINDLCGRPGFELLSADAGDHAVAARLAAADAVVHLAAPTDVAASWGTGFADQTASLLGSHRLLDACRAAEVPRVVVASSAHVYGPTDGLAREEVPAEPTSPYGVTKLATERLAAAFARRPGSRMSAVALRFFTAFGPRSNPDMVVPRMFRSAVTGAPMPLFGDGNTAHSWTHVDDLVAGVLSAIDLPLEAGHAETVNIAGADTASLRQVGDLVGQIVGRPVVWEPAGDRPGDAAGVRADLARARRVLGFTPAVGLREGLESLWPHLCTQTARPRPLPA</sequence>
<dbReference type="Gene3D" id="3.40.50.720">
    <property type="entry name" value="NAD(P)-binding Rossmann-like Domain"/>
    <property type="match status" value="1"/>
</dbReference>
<feature type="domain" description="NAD-dependent epimerase/dehydratase" evidence="1">
    <location>
        <begin position="20"/>
        <end position="261"/>
    </location>
</feature>
<name>A0A5S4GDD9_9ACTN</name>
<evidence type="ECO:0000259" key="1">
    <source>
        <dbReference type="Pfam" id="PF01370"/>
    </source>
</evidence>
<dbReference type="EMBL" id="VCKZ01000323">
    <property type="protein sequence ID" value="TMR30879.1"/>
    <property type="molecule type" value="Genomic_DNA"/>
</dbReference>
<dbReference type="InterPro" id="IPR001509">
    <property type="entry name" value="Epimerase_deHydtase"/>
</dbReference>
<dbReference type="OrthoDB" id="3505012at2"/>
<dbReference type="PANTHER" id="PTHR43245">
    <property type="entry name" value="BIFUNCTIONAL POLYMYXIN RESISTANCE PROTEIN ARNA"/>
    <property type="match status" value="1"/>
</dbReference>
<dbReference type="AlphaFoldDB" id="A0A5S4GDD9"/>
<dbReference type="Pfam" id="PF01370">
    <property type="entry name" value="Epimerase"/>
    <property type="match status" value="1"/>
</dbReference>
<dbReference type="Proteomes" id="UP000305238">
    <property type="component" value="Unassembled WGS sequence"/>
</dbReference>
<reference evidence="2 3" key="1">
    <citation type="submission" date="2019-05" db="EMBL/GenBank/DDBJ databases">
        <title>Draft genome sequence of Actinomadura geliboluensis A8036.</title>
        <authorList>
            <person name="Saricaoglu S."/>
            <person name="Isik K."/>
        </authorList>
    </citation>
    <scope>NUCLEOTIDE SEQUENCE [LARGE SCALE GENOMIC DNA]</scope>
    <source>
        <strain evidence="2 3">A8036</strain>
    </source>
</reference>
<evidence type="ECO:0000313" key="2">
    <source>
        <dbReference type="EMBL" id="TMR30879.1"/>
    </source>
</evidence>
<dbReference type="InterPro" id="IPR036291">
    <property type="entry name" value="NAD(P)-bd_dom_sf"/>
</dbReference>
<proteinExistence type="predicted"/>
<dbReference type="PANTHER" id="PTHR43245:SF13">
    <property type="entry name" value="UDP-D-APIOSE_UDP-D-XYLOSE SYNTHASE 2"/>
    <property type="match status" value="1"/>
</dbReference>
<accession>A0A5S4GDD9</accession>
<dbReference type="SUPFAM" id="SSF51735">
    <property type="entry name" value="NAD(P)-binding Rossmann-fold domains"/>
    <property type="match status" value="1"/>
</dbReference>
<comment type="caution">
    <text evidence="2">The sequence shown here is derived from an EMBL/GenBank/DDBJ whole genome shotgun (WGS) entry which is preliminary data.</text>
</comment>
<organism evidence="2 3">
    <name type="scientific">Actinomadura geliboluensis</name>
    <dbReference type="NCBI Taxonomy" id="882440"/>
    <lineage>
        <taxon>Bacteria</taxon>
        <taxon>Bacillati</taxon>
        <taxon>Actinomycetota</taxon>
        <taxon>Actinomycetes</taxon>
        <taxon>Streptosporangiales</taxon>
        <taxon>Thermomonosporaceae</taxon>
        <taxon>Actinomadura</taxon>
    </lineage>
</organism>
<dbReference type="InterPro" id="IPR050177">
    <property type="entry name" value="Lipid_A_modif_metabolic_enz"/>
</dbReference>
<protein>
    <submittedName>
        <fullName evidence="2">NAD-dependent epimerase/dehydratase family protein</fullName>
    </submittedName>
</protein>